<sequence>DKPDGPHVRNATRTTIAPTGTLSMIAGCSSGIEPLFALSYTKTVLDGTPFVEVNPYFEKAARNGGFYSEELMKKLAEGAHLGDIEDVPEEVRRLFVTAHEITPEWHVKMQAAFQRATDNAVSKTINFPQDATREDVASAYQLAYEEGLKGITIYRDRSRDAQVLTTGKKEKTEEPTGKLKPRKRPTETKGTITKVNTGCGSLYITVAYDEKGIFEVFSTLGKSGACAVAQLEAICRLITTALRSGVDLSQVVKQLRGIRCPSISWENG</sequence>
<evidence type="ECO:0000259" key="15">
    <source>
        <dbReference type="Pfam" id="PF12637"/>
    </source>
</evidence>
<comment type="similarity">
    <text evidence="2">Belongs to the ribonucleoside diphosphate reductase class-2 family.</text>
</comment>
<accession>X0US27</accession>
<evidence type="ECO:0000256" key="4">
    <source>
        <dbReference type="ARBA" id="ARBA00014409"/>
    </source>
</evidence>
<keyword evidence="8" id="KW-0560">Oxidoreductase</keyword>
<dbReference type="GO" id="GO:0071897">
    <property type="term" value="P:DNA biosynthetic process"/>
    <property type="evidence" value="ECO:0007669"/>
    <property type="project" value="UniProtKB-KW"/>
</dbReference>
<keyword evidence="7" id="KW-0547">Nucleotide-binding</keyword>
<name>X0US27_9ZZZZ</name>
<dbReference type="InterPro" id="IPR024434">
    <property type="entry name" value="TSCPD_dom"/>
</dbReference>
<keyword evidence="9" id="KW-0170">Cobalt</keyword>
<gene>
    <name evidence="16" type="ORF">S01H1_38191</name>
</gene>
<comment type="catalytic activity">
    <reaction evidence="12">
        <text>a 2'-deoxyribonucleoside 5'-diphosphate + [thioredoxin]-disulfide + H2O = a ribonucleoside 5'-diphosphate + [thioredoxin]-dithiol</text>
        <dbReference type="Rhea" id="RHEA:23252"/>
        <dbReference type="Rhea" id="RHEA-COMP:10698"/>
        <dbReference type="Rhea" id="RHEA-COMP:10700"/>
        <dbReference type="ChEBI" id="CHEBI:15377"/>
        <dbReference type="ChEBI" id="CHEBI:29950"/>
        <dbReference type="ChEBI" id="CHEBI:50058"/>
        <dbReference type="ChEBI" id="CHEBI:57930"/>
        <dbReference type="ChEBI" id="CHEBI:73316"/>
        <dbReference type="EC" id="1.17.4.1"/>
    </reaction>
</comment>
<dbReference type="EC" id="1.17.4.1" evidence="3"/>
<evidence type="ECO:0000256" key="2">
    <source>
        <dbReference type="ARBA" id="ARBA00007405"/>
    </source>
</evidence>
<feature type="compositionally biased region" description="Basic and acidic residues" evidence="13">
    <location>
        <begin position="167"/>
        <end position="177"/>
    </location>
</feature>
<dbReference type="SUPFAM" id="SSF51998">
    <property type="entry name" value="PFL-like glycyl radical enzymes"/>
    <property type="match status" value="1"/>
</dbReference>
<evidence type="ECO:0000256" key="10">
    <source>
        <dbReference type="ARBA" id="ARBA00025437"/>
    </source>
</evidence>
<keyword evidence="5" id="KW-0846">Cobalamin</keyword>
<protein>
    <recommendedName>
        <fullName evidence="4">Vitamin B12-dependent ribonucleotide reductase</fullName>
        <ecNumber evidence="3">1.17.4.1</ecNumber>
    </recommendedName>
    <alternativeName>
        <fullName evidence="11">Ribonucleoside-diphosphate reductase NrdJ</fullName>
    </alternativeName>
</protein>
<dbReference type="EMBL" id="BARS01024026">
    <property type="protein sequence ID" value="GAG03093.1"/>
    <property type="molecule type" value="Genomic_DNA"/>
</dbReference>
<evidence type="ECO:0000259" key="14">
    <source>
        <dbReference type="Pfam" id="PF02867"/>
    </source>
</evidence>
<dbReference type="AlphaFoldDB" id="X0US27"/>
<feature type="domain" description="TSCPD" evidence="15">
    <location>
        <begin position="182"/>
        <end position="260"/>
    </location>
</feature>
<evidence type="ECO:0000256" key="13">
    <source>
        <dbReference type="SAM" id="MobiDB-lite"/>
    </source>
</evidence>
<reference evidence="16" key="1">
    <citation type="journal article" date="2014" name="Front. Microbiol.">
        <title>High frequency of phylogenetically diverse reductive dehalogenase-homologous genes in deep subseafloor sedimentary metagenomes.</title>
        <authorList>
            <person name="Kawai M."/>
            <person name="Futagami T."/>
            <person name="Toyoda A."/>
            <person name="Takaki Y."/>
            <person name="Nishi S."/>
            <person name="Hori S."/>
            <person name="Arai W."/>
            <person name="Tsubouchi T."/>
            <person name="Morono Y."/>
            <person name="Uchiyama I."/>
            <person name="Ito T."/>
            <person name="Fujiyama A."/>
            <person name="Inagaki F."/>
            <person name="Takami H."/>
        </authorList>
    </citation>
    <scope>NUCLEOTIDE SEQUENCE</scope>
    <source>
        <strain evidence="16">Expedition CK06-06</strain>
    </source>
</reference>
<dbReference type="Pfam" id="PF02867">
    <property type="entry name" value="Ribonuc_red_lgC"/>
    <property type="match status" value="1"/>
</dbReference>
<comment type="cofactor">
    <cofactor evidence="1">
        <name>adenosylcob(III)alamin</name>
        <dbReference type="ChEBI" id="CHEBI:18408"/>
    </cofactor>
</comment>
<dbReference type="Pfam" id="PF12637">
    <property type="entry name" value="TSCPD"/>
    <property type="match status" value="1"/>
</dbReference>
<evidence type="ECO:0000313" key="16">
    <source>
        <dbReference type="EMBL" id="GAG03093.1"/>
    </source>
</evidence>
<evidence type="ECO:0000256" key="8">
    <source>
        <dbReference type="ARBA" id="ARBA00023002"/>
    </source>
</evidence>
<dbReference type="GO" id="GO:0000166">
    <property type="term" value="F:nucleotide binding"/>
    <property type="evidence" value="ECO:0007669"/>
    <property type="project" value="UniProtKB-KW"/>
</dbReference>
<comment type="caution">
    <text evidence="16">The sequence shown here is derived from an EMBL/GenBank/DDBJ whole genome shotgun (WGS) entry which is preliminary data.</text>
</comment>
<dbReference type="Gene3D" id="3.20.70.20">
    <property type="match status" value="1"/>
</dbReference>
<evidence type="ECO:0000256" key="12">
    <source>
        <dbReference type="ARBA" id="ARBA00047754"/>
    </source>
</evidence>
<feature type="non-terminal residue" evidence="16">
    <location>
        <position position="1"/>
    </location>
</feature>
<evidence type="ECO:0000256" key="7">
    <source>
        <dbReference type="ARBA" id="ARBA00022741"/>
    </source>
</evidence>
<evidence type="ECO:0000256" key="1">
    <source>
        <dbReference type="ARBA" id="ARBA00001922"/>
    </source>
</evidence>
<proteinExistence type="inferred from homology"/>
<dbReference type="GO" id="GO:0031419">
    <property type="term" value="F:cobalamin binding"/>
    <property type="evidence" value="ECO:0007669"/>
    <property type="project" value="UniProtKB-KW"/>
</dbReference>
<feature type="non-terminal residue" evidence="16">
    <location>
        <position position="268"/>
    </location>
</feature>
<evidence type="ECO:0000256" key="11">
    <source>
        <dbReference type="ARBA" id="ARBA00033050"/>
    </source>
</evidence>
<evidence type="ECO:0000256" key="3">
    <source>
        <dbReference type="ARBA" id="ARBA00012274"/>
    </source>
</evidence>
<dbReference type="InterPro" id="IPR050862">
    <property type="entry name" value="RdRp_reductase_class-2"/>
</dbReference>
<feature type="region of interest" description="Disordered" evidence="13">
    <location>
        <begin position="162"/>
        <end position="191"/>
    </location>
</feature>
<evidence type="ECO:0000256" key="6">
    <source>
        <dbReference type="ARBA" id="ARBA00022634"/>
    </source>
</evidence>
<dbReference type="InterPro" id="IPR000788">
    <property type="entry name" value="RNR_lg_C"/>
</dbReference>
<evidence type="ECO:0000256" key="9">
    <source>
        <dbReference type="ARBA" id="ARBA00023285"/>
    </source>
</evidence>
<keyword evidence="6" id="KW-0237">DNA synthesis</keyword>
<feature type="domain" description="Ribonucleotide reductase large subunit C-terminal" evidence="14">
    <location>
        <begin position="8"/>
        <end position="154"/>
    </location>
</feature>
<dbReference type="PANTHER" id="PTHR43371">
    <property type="entry name" value="VITAMIN B12-DEPENDENT RIBONUCLEOTIDE REDUCTASE"/>
    <property type="match status" value="1"/>
</dbReference>
<comment type="function">
    <text evidence="10">Catalyzes the reduction of ribonucleotides to deoxyribonucleotides. May function to provide a pool of deoxyribonucleotide precursors for DNA repair during oxygen limitation and/or for immediate growth after restoration of oxygen.</text>
</comment>
<dbReference type="GO" id="GO:0004748">
    <property type="term" value="F:ribonucleoside-diphosphate reductase activity, thioredoxin disulfide as acceptor"/>
    <property type="evidence" value="ECO:0007669"/>
    <property type="project" value="UniProtKB-EC"/>
</dbReference>
<evidence type="ECO:0000256" key="5">
    <source>
        <dbReference type="ARBA" id="ARBA00022628"/>
    </source>
</evidence>
<organism evidence="16">
    <name type="scientific">marine sediment metagenome</name>
    <dbReference type="NCBI Taxonomy" id="412755"/>
    <lineage>
        <taxon>unclassified sequences</taxon>
        <taxon>metagenomes</taxon>
        <taxon>ecological metagenomes</taxon>
    </lineage>
</organism>
<dbReference type="PANTHER" id="PTHR43371:SF1">
    <property type="entry name" value="RIBONUCLEOSIDE-DIPHOSPHATE REDUCTASE"/>
    <property type="match status" value="1"/>
</dbReference>